<name>A0A0C2JWR3_THEKT</name>
<dbReference type="AlphaFoldDB" id="A0A0C2JWR3"/>
<organism evidence="1 2">
    <name type="scientific">Thelohanellus kitauei</name>
    <name type="common">Myxosporean</name>
    <dbReference type="NCBI Taxonomy" id="669202"/>
    <lineage>
        <taxon>Eukaryota</taxon>
        <taxon>Metazoa</taxon>
        <taxon>Cnidaria</taxon>
        <taxon>Myxozoa</taxon>
        <taxon>Myxosporea</taxon>
        <taxon>Bivalvulida</taxon>
        <taxon>Platysporina</taxon>
        <taxon>Myxobolidae</taxon>
        <taxon>Thelohanellus</taxon>
    </lineage>
</organism>
<keyword evidence="2" id="KW-1185">Reference proteome</keyword>
<dbReference type="EMBL" id="JWZT01000607">
    <property type="protein sequence ID" value="KII73918.1"/>
    <property type="molecule type" value="Genomic_DNA"/>
</dbReference>
<accession>A0A0C2JWR3</accession>
<proteinExistence type="predicted"/>
<protein>
    <submittedName>
        <fullName evidence="1">Uncharacterized protein</fullName>
    </submittedName>
</protein>
<sequence>MEIQKKNQGNDPDVEEALDPSFSIVSGKGVNITGHILQAKSQETSMEIQKKNQGNDPDVEEALDPSFSIVSGKGVNITGHILQAKSQDANNESAEQLKTTKIPTFLENFRLITFKNAYETGLYYRDTPDGSFCYKHIALSGYKKAMDRTIMLCCTNISGTDKQKLLIIGNSAQPRSFKEQIMEVYERSTTHTTKRG</sequence>
<dbReference type="Proteomes" id="UP000031668">
    <property type="component" value="Unassembled WGS sequence"/>
</dbReference>
<comment type="caution">
    <text evidence="1">The sequence shown here is derived from an EMBL/GenBank/DDBJ whole genome shotgun (WGS) entry which is preliminary data.</text>
</comment>
<gene>
    <name evidence="1" type="ORF">RF11_15620</name>
</gene>
<dbReference type="OMA" id="RTIMLCC"/>
<evidence type="ECO:0000313" key="2">
    <source>
        <dbReference type="Proteomes" id="UP000031668"/>
    </source>
</evidence>
<reference evidence="1 2" key="1">
    <citation type="journal article" date="2014" name="Genome Biol. Evol.">
        <title>The genome of the myxosporean Thelohanellus kitauei shows adaptations to nutrient acquisition within its fish host.</title>
        <authorList>
            <person name="Yang Y."/>
            <person name="Xiong J."/>
            <person name="Zhou Z."/>
            <person name="Huo F."/>
            <person name="Miao W."/>
            <person name="Ran C."/>
            <person name="Liu Y."/>
            <person name="Zhang J."/>
            <person name="Feng J."/>
            <person name="Wang M."/>
            <person name="Wang M."/>
            <person name="Wang L."/>
            <person name="Yao B."/>
        </authorList>
    </citation>
    <scope>NUCLEOTIDE SEQUENCE [LARGE SCALE GENOMIC DNA]</scope>
    <source>
        <strain evidence="1">Wuqing</strain>
    </source>
</reference>
<evidence type="ECO:0000313" key="1">
    <source>
        <dbReference type="EMBL" id="KII73918.1"/>
    </source>
</evidence>